<dbReference type="Gene3D" id="2.30.30.140">
    <property type="match status" value="1"/>
</dbReference>
<dbReference type="SUPFAM" id="SSF63748">
    <property type="entry name" value="Tudor/PWWP/MBT"/>
    <property type="match status" value="1"/>
</dbReference>
<evidence type="ECO:0000313" key="1">
    <source>
        <dbReference type="EMBL" id="ODM86711.1"/>
    </source>
</evidence>
<organism evidence="1 2">
    <name type="scientific">Orchesella cincta</name>
    <name type="common">Springtail</name>
    <name type="synonym">Podura cincta</name>
    <dbReference type="NCBI Taxonomy" id="48709"/>
    <lineage>
        <taxon>Eukaryota</taxon>
        <taxon>Metazoa</taxon>
        <taxon>Ecdysozoa</taxon>
        <taxon>Arthropoda</taxon>
        <taxon>Hexapoda</taxon>
        <taxon>Collembola</taxon>
        <taxon>Entomobryomorpha</taxon>
        <taxon>Entomobryoidea</taxon>
        <taxon>Orchesellidae</taxon>
        <taxon>Orchesellinae</taxon>
        <taxon>Orchesella</taxon>
    </lineage>
</organism>
<dbReference type="AlphaFoldDB" id="A0A1D2M1B4"/>
<sequence length="341" mass="39225">MVCPPQRILTDIRERNFVEVSYPIEITTDCLGRTNAHEIPLDSEEKPLSNLVLYDPKFEFPRAFSPKMIQTGRFILGFLRALPSVGKLRPSEILFQHEKELWVVKNPAQGLPPLVFPAFLENIVCPENSLKRVWHAIKCVIGIALLFRRRNCFHPSRAFISPQVSSDGLGIPEYCPVYQVLQQEVGTDAICVHRVFQGVFEVIHRKPPAPDVIRIEMFALAFVEQYTGGGWRSGKNEWFRVKVLRRSENGMNYEVAHFQIDYGFISVVPLENMRLLPRGEASEEPAHAIPIRLMLSHPQRNMGFNRKKTDAFTDIIFDIADSKRRDLNITPITGRFKELWE</sequence>
<comment type="caution">
    <text evidence="1">The sequence shown here is derived from an EMBL/GenBank/DDBJ whole genome shotgun (WGS) entry which is preliminary data.</text>
</comment>
<gene>
    <name evidence="1" type="ORF">Ocin01_19971</name>
</gene>
<reference evidence="1 2" key="1">
    <citation type="journal article" date="2016" name="Genome Biol. Evol.">
        <title>Gene Family Evolution Reflects Adaptation to Soil Environmental Stressors in the Genome of the Collembolan Orchesella cincta.</title>
        <authorList>
            <person name="Faddeeva-Vakhrusheva A."/>
            <person name="Derks M.F."/>
            <person name="Anvar S.Y."/>
            <person name="Agamennone V."/>
            <person name="Suring W."/>
            <person name="Smit S."/>
            <person name="van Straalen N.M."/>
            <person name="Roelofs D."/>
        </authorList>
    </citation>
    <scope>NUCLEOTIDE SEQUENCE [LARGE SCALE GENOMIC DNA]</scope>
    <source>
        <tissue evidence="1">Mixed pool</tissue>
    </source>
</reference>
<accession>A0A1D2M1B4</accession>
<protein>
    <submittedName>
        <fullName evidence="1">Uncharacterized protein</fullName>
    </submittedName>
</protein>
<keyword evidence="2" id="KW-1185">Reference proteome</keyword>
<name>A0A1D2M1B4_ORCCI</name>
<evidence type="ECO:0000313" key="2">
    <source>
        <dbReference type="Proteomes" id="UP000094527"/>
    </source>
</evidence>
<proteinExistence type="predicted"/>
<dbReference type="Proteomes" id="UP000094527">
    <property type="component" value="Unassembled WGS sequence"/>
</dbReference>
<dbReference type="EMBL" id="LJIJ01007543">
    <property type="protein sequence ID" value="ODM86711.1"/>
    <property type="molecule type" value="Genomic_DNA"/>
</dbReference>
<dbReference type="CDD" id="cd20379">
    <property type="entry name" value="Tudor_dTUD-like"/>
    <property type="match status" value="1"/>
</dbReference>